<dbReference type="Proteomes" id="UP000292110">
    <property type="component" value="Unassembled WGS sequence"/>
</dbReference>
<organism evidence="1 2">
    <name type="scientific">Acinetobacter halotolerans</name>
    <dbReference type="NCBI Taxonomy" id="1752076"/>
    <lineage>
        <taxon>Bacteria</taxon>
        <taxon>Pseudomonadati</taxon>
        <taxon>Pseudomonadota</taxon>
        <taxon>Gammaproteobacteria</taxon>
        <taxon>Moraxellales</taxon>
        <taxon>Moraxellaceae</taxon>
        <taxon>Acinetobacter</taxon>
    </lineage>
</organism>
<reference evidence="1 2" key="1">
    <citation type="submission" date="2019-02" db="EMBL/GenBank/DDBJ databases">
        <title>The draft genome of Acinetobacter halotolerans strain JCM 31009.</title>
        <authorList>
            <person name="Qin J."/>
            <person name="Feng Y."/>
            <person name="Nemec A."/>
            <person name="Zong Z."/>
        </authorList>
    </citation>
    <scope>NUCLEOTIDE SEQUENCE [LARGE SCALE GENOMIC DNA]</scope>
    <source>
        <strain evidence="1 2">JCM 31009</strain>
    </source>
</reference>
<evidence type="ECO:0000313" key="1">
    <source>
        <dbReference type="EMBL" id="RZF53679.1"/>
    </source>
</evidence>
<protein>
    <submittedName>
        <fullName evidence="1">Uncharacterized protein</fullName>
    </submittedName>
</protein>
<dbReference type="RefSeq" id="WP_130161749.1">
    <property type="nucleotide sequence ID" value="NZ_SGIM01000004.1"/>
</dbReference>
<dbReference type="EMBL" id="SGIM01000004">
    <property type="protein sequence ID" value="RZF53679.1"/>
    <property type="molecule type" value="Genomic_DNA"/>
</dbReference>
<name>A0A4Q6XHL0_9GAMM</name>
<gene>
    <name evidence="1" type="ORF">EXE30_06805</name>
</gene>
<evidence type="ECO:0000313" key="2">
    <source>
        <dbReference type="Proteomes" id="UP000292110"/>
    </source>
</evidence>
<sequence length="79" mass="9709">MDINQAYRAIRNKDGFEVIRIPKFGENYFPKEYQSEGRTFYKAHFEINNQDIVIYVDQLMYGDIEYQQIEQEWKRQFNS</sequence>
<dbReference type="AlphaFoldDB" id="A0A4Q6XHL0"/>
<accession>A0A4Q6XHL0</accession>
<proteinExistence type="predicted"/>
<keyword evidence="2" id="KW-1185">Reference proteome</keyword>
<comment type="caution">
    <text evidence="1">The sequence shown here is derived from an EMBL/GenBank/DDBJ whole genome shotgun (WGS) entry which is preliminary data.</text>
</comment>